<name>A0ABT6X8H8_9BURK</name>
<feature type="chain" id="PRO_5047373714" description="Thioredoxin domain-containing protein" evidence="1">
    <location>
        <begin position="27"/>
        <end position="175"/>
    </location>
</feature>
<keyword evidence="1" id="KW-0732">Signal</keyword>
<dbReference type="RefSeq" id="WP_283224801.1">
    <property type="nucleotide sequence ID" value="NZ_JASGBH010000008.1"/>
</dbReference>
<evidence type="ECO:0008006" key="4">
    <source>
        <dbReference type="Google" id="ProtNLM"/>
    </source>
</evidence>
<reference evidence="2" key="1">
    <citation type="submission" date="2023-05" db="EMBL/GenBank/DDBJ databases">
        <title>Limnohabitans sp. strain HM2-2 Genome sequencing and assembly.</title>
        <authorList>
            <person name="Jung Y."/>
        </authorList>
    </citation>
    <scope>NUCLEOTIDE SEQUENCE</scope>
    <source>
        <strain evidence="2">HM2-2</strain>
    </source>
</reference>
<sequence>MTSVFKSTVLALCASALGLSSSAVLAQAHQHAHALGHPTTAAQRTVLPFDETTWAHALQHGPRPAAYLFTTSYCSTCPAAFAVLHKAVQQRKDKPELNAVMMDVAGPQALRHATHFKGMTKMYAFDGFEPAIRQAVDPAWPNVTPYVVLVDAKGQTQRVIGPPPPAMLQRWLASR</sequence>
<feature type="signal peptide" evidence="1">
    <location>
        <begin position="1"/>
        <end position="26"/>
    </location>
</feature>
<dbReference type="EMBL" id="JASGBH010000008">
    <property type="protein sequence ID" value="MDI9234433.1"/>
    <property type="molecule type" value="Genomic_DNA"/>
</dbReference>
<keyword evidence="3" id="KW-1185">Reference proteome</keyword>
<dbReference type="Proteomes" id="UP001431902">
    <property type="component" value="Unassembled WGS sequence"/>
</dbReference>
<evidence type="ECO:0000313" key="3">
    <source>
        <dbReference type="Proteomes" id="UP001431902"/>
    </source>
</evidence>
<dbReference type="InterPro" id="IPR036249">
    <property type="entry name" value="Thioredoxin-like_sf"/>
</dbReference>
<evidence type="ECO:0000256" key="1">
    <source>
        <dbReference type="SAM" id="SignalP"/>
    </source>
</evidence>
<dbReference type="SUPFAM" id="SSF52833">
    <property type="entry name" value="Thioredoxin-like"/>
    <property type="match status" value="1"/>
</dbReference>
<proteinExistence type="predicted"/>
<gene>
    <name evidence="2" type="ORF">QLQ16_11385</name>
</gene>
<protein>
    <recommendedName>
        <fullName evidence="4">Thioredoxin domain-containing protein</fullName>
    </recommendedName>
</protein>
<accession>A0ABT6X8H8</accession>
<dbReference type="Gene3D" id="3.40.30.10">
    <property type="entry name" value="Glutaredoxin"/>
    <property type="match status" value="1"/>
</dbReference>
<comment type="caution">
    <text evidence="2">The sequence shown here is derived from an EMBL/GenBank/DDBJ whole genome shotgun (WGS) entry which is preliminary data.</text>
</comment>
<evidence type="ECO:0000313" key="2">
    <source>
        <dbReference type="EMBL" id="MDI9234433.1"/>
    </source>
</evidence>
<organism evidence="2 3">
    <name type="scientific">Limnohabitans lacus</name>
    <dbReference type="NCBI Taxonomy" id="3045173"/>
    <lineage>
        <taxon>Bacteria</taxon>
        <taxon>Pseudomonadati</taxon>
        <taxon>Pseudomonadota</taxon>
        <taxon>Betaproteobacteria</taxon>
        <taxon>Burkholderiales</taxon>
        <taxon>Comamonadaceae</taxon>
        <taxon>Limnohabitans</taxon>
    </lineage>
</organism>